<dbReference type="SUPFAM" id="SSF50985">
    <property type="entry name" value="RCC1/BLIP-II"/>
    <property type="match status" value="1"/>
</dbReference>
<dbReference type="PROSITE" id="PS00107">
    <property type="entry name" value="PROTEIN_KINASE_ATP"/>
    <property type="match status" value="1"/>
</dbReference>
<evidence type="ECO:0000256" key="2">
    <source>
        <dbReference type="ARBA" id="ARBA00022840"/>
    </source>
</evidence>
<dbReference type="Pfam" id="PF00069">
    <property type="entry name" value="Pkinase"/>
    <property type="match status" value="1"/>
</dbReference>
<dbReference type="InterPro" id="IPR000719">
    <property type="entry name" value="Prot_kinase_dom"/>
</dbReference>
<dbReference type="PANTHER" id="PTHR23257">
    <property type="entry name" value="SERINE-THREONINE PROTEIN KINASE"/>
    <property type="match status" value="1"/>
</dbReference>
<reference evidence="6" key="1">
    <citation type="submission" date="2016-10" db="EMBL/GenBank/DDBJ databases">
        <authorList>
            <person name="Benchimol M."/>
            <person name="Almeida L.G."/>
            <person name="Vasconcelos A.T."/>
            <person name="Perreira-Neves A."/>
            <person name="Rosa I.A."/>
            <person name="Tasca T."/>
            <person name="Bogo M.R."/>
            <person name="de Souza W."/>
        </authorList>
    </citation>
    <scope>NUCLEOTIDE SEQUENCE [LARGE SCALE GENOMIC DNA]</scope>
    <source>
        <strain evidence="6">K</strain>
    </source>
</reference>
<dbReference type="InterPro" id="IPR050167">
    <property type="entry name" value="Ser_Thr_protein_kinase"/>
</dbReference>
<sequence>MRFFVSDGVREHGKTGQCCRDCRCFVCRLKIQNLIDYSISCNGGIALYKNGAVRIWGLNPCNVYEGKYQLSGWPRKIKDYQNIVAITSFNGGCCFLNNEGEVFYCNHVFKWGKYSIKKLVFTEKIVKIFGYCQLWAIGESGQIYGSYQDQIIKFQQFSHKKVIQIASMDSDIFFLMEVGTIYKVNNIEFDRFDFKFGEASNKLNLSNKLNSSKVSLEYEDENDKIIKIDGKYHLLALSENGNVYGFGSNKYGELCLGYSSDPFDHFIKLPDFAKDKIVDCSAGVCASFFVDSKGYLWKCGKDVNIPSSDKCNLIPERDERFNHVVSVKADWSCFFAEVNSDYFINKIALEKDKLQQELKSLKAKISNENPIENMKKCNDTEIINQKKMSEMKIIEKVGKGSSAKVYKVLTEKVYALKVFYIDKNNFLTYEEDEKDDSEEENNEIEDKEQKEKSEFHYLRKFISEYEILSQLKHRNIIETYGICYGDETHPPSILLEYCPTNLKTIISTLSTQEKTRIIFEIVEGMEFIHYQGIIHRDLKPENILLSEGTKTVKISDFGISTLIENSTNLTTSTTFTTTYNNFGTLIFMSPEQLNYSNSSNFHVNQNEKIKDSKFRLNEKVDVYSFGVLLFYILTNGKYPNLSIGDKIRGQIPKFPRNLNSSTRSLLEKCFSFSPSDRPSF</sequence>
<keyword evidence="7" id="KW-1185">Reference proteome</keyword>
<dbReference type="GeneID" id="94842687"/>
<keyword evidence="4" id="KW-0175">Coiled coil</keyword>
<dbReference type="EMBL" id="MLAK01000905">
    <property type="protein sequence ID" value="OHT01559.1"/>
    <property type="molecule type" value="Genomic_DNA"/>
</dbReference>
<keyword evidence="1 3" id="KW-0547">Nucleotide-binding</keyword>
<proteinExistence type="predicted"/>
<dbReference type="GO" id="GO:0005524">
    <property type="term" value="F:ATP binding"/>
    <property type="evidence" value="ECO:0007669"/>
    <property type="project" value="UniProtKB-UniRule"/>
</dbReference>
<feature type="domain" description="Protein kinase" evidence="5">
    <location>
        <begin position="391"/>
        <end position="680"/>
    </location>
</feature>
<evidence type="ECO:0000259" key="5">
    <source>
        <dbReference type="PROSITE" id="PS50011"/>
    </source>
</evidence>
<dbReference type="PROSITE" id="PS00108">
    <property type="entry name" value="PROTEIN_KINASE_ST"/>
    <property type="match status" value="1"/>
</dbReference>
<dbReference type="OrthoDB" id="61110at2759"/>
<accession>A0A1J4JQU9</accession>
<dbReference type="GO" id="GO:0004672">
    <property type="term" value="F:protein kinase activity"/>
    <property type="evidence" value="ECO:0007669"/>
    <property type="project" value="InterPro"/>
</dbReference>
<keyword evidence="2 3" id="KW-0067">ATP-binding</keyword>
<dbReference type="InterPro" id="IPR017441">
    <property type="entry name" value="Protein_kinase_ATP_BS"/>
</dbReference>
<dbReference type="SUPFAM" id="SSF56112">
    <property type="entry name" value="Protein kinase-like (PK-like)"/>
    <property type="match status" value="1"/>
</dbReference>
<feature type="coiled-coil region" evidence="4">
    <location>
        <begin position="427"/>
        <end position="454"/>
    </location>
</feature>
<dbReference type="InterPro" id="IPR011009">
    <property type="entry name" value="Kinase-like_dom_sf"/>
</dbReference>
<feature type="binding site" evidence="3">
    <location>
        <position position="417"/>
    </location>
    <ligand>
        <name>ATP</name>
        <dbReference type="ChEBI" id="CHEBI:30616"/>
    </ligand>
</feature>
<evidence type="ECO:0000256" key="4">
    <source>
        <dbReference type="SAM" id="Coils"/>
    </source>
</evidence>
<dbReference type="InterPro" id="IPR008271">
    <property type="entry name" value="Ser/Thr_kinase_AS"/>
</dbReference>
<evidence type="ECO:0000313" key="7">
    <source>
        <dbReference type="Proteomes" id="UP000179807"/>
    </source>
</evidence>
<evidence type="ECO:0000256" key="3">
    <source>
        <dbReference type="PROSITE-ProRule" id="PRU10141"/>
    </source>
</evidence>
<dbReference type="PROSITE" id="PS50011">
    <property type="entry name" value="PROTEIN_KINASE_DOM"/>
    <property type="match status" value="1"/>
</dbReference>
<evidence type="ECO:0000313" key="6">
    <source>
        <dbReference type="EMBL" id="OHT01559.1"/>
    </source>
</evidence>
<gene>
    <name evidence="6" type="ORF">TRFO_31534</name>
</gene>
<dbReference type="Gene3D" id="1.10.510.10">
    <property type="entry name" value="Transferase(Phosphotransferase) domain 1"/>
    <property type="match status" value="1"/>
</dbReference>
<dbReference type="InterPro" id="IPR009091">
    <property type="entry name" value="RCC1/BLIP-II"/>
</dbReference>
<dbReference type="AlphaFoldDB" id="A0A1J4JQU9"/>
<dbReference type="RefSeq" id="XP_068354695.1">
    <property type="nucleotide sequence ID" value="XM_068507983.1"/>
</dbReference>
<dbReference type="Pfam" id="PF13540">
    <property type="entry name" value="RCC1_2"/>
    <property type="match status" value="1"/>
</dbReference>
<dbReference type="SMART" id="SM00220">
    <property type="entry name" value="S_TKc"/>
    <property type="match status" value="1"/>
</dbReference>
<evidence type="ECO:0000256" key="1">
    <source>
        <dbReference type="ARBA" id="ARBA00022741"/>
    </source>
</evidence>
<name>A0A1J4JQU9_9EUKA</name>
<organism evidence="6 7">
    <name type="scientific">Tritrichomonas foetus</name>
    <dbReference type="NCBI Taxonomy" id="1144522"/>
    <lineage>
        <taxon>Eukaryota</taxon>
        <taxon>Metamonada</taxon>
        <taxon>Parabasalia</taxon>
        <taxon>Tritrichomonadida</taxon>
        <taxon>Tritrichomonadidae</taxon>
        <taxon>Tritrichomonas</taxon>
    </lineage>
</organism>
<protein>
    <recommendedName>
        <fullName evidence="5">Protein kinase domain-containing protein</fullName>
    </recommendedName>
</protein>
<comment type="caution">
    <text evidence="6">The sequence shown here is derived from an EMBL/GenBank/DDBJ whole genome shotgun (WGS) entry which is preliminary data.</text>
</comment>
<dbReference type="Proteomes" id="UP000179807">
    <property type="component" value="Unassembled WGS sequence"/>
</dbReference>
<dbReference type="Gene3D" id="2.130.10.30">
    <property type="entry name" value="Regulator of chromosome condensation 1/beta-lactamase-inhibitor protein II"/>
    <property type="match status" value="1"/>
</dbReference>
<dbReference type="GO" id="GO:0007165">
    <property type="term" value="P:signal transduction"/>
    <property type="evidence" value="ECO:0007669"/>
    <property type="project" value="TreeGrafter"/>
</dbReference>
<dbReference type="GO" id="GO:0005737">
    <property type="term" value="C:cytoplasm"/>
    <property type="evidence" value="ECO:0007669"/>
    <property type="project" value="TreeGrafter"/>
</dbReference>
<dbReference type="VEuPathDB" id="TrichDB:TRFO_31534"/>